<evidence type="ECO:0000313" key="3">
    <source>
        <dbReference type="EMBL" id="MDH5919870.1"/>
    </source>
</evidence>
<dbReference type="Proteomes" id="UP001159663">
    <property type="component" value="Unassembled WGS sequence"/>
</dbReference>
<comment type="caution">
    <text evidence="3">The sequence shown here is derived from an EMBL/GenBank/DDBJ whole genome shotgun (WGS) entry which is preliminary data.</text>
</comment>
<dbReference type="InterPro" id="IPR001254">
    <property type="entry name" value="Trypsin_dom"/>
</dbReference>
<dbReference type="AlphaFoldDB" id="A0AA43FU21"/>
<dbReference type="InterPro" id="IPR009003">
    <property type="entry name" value="Peptidase_S1_PA"/>
</dbReference>
<protein>
    <submittedName>
        <fullName evidence="3">S1 family peptidase</fullName>
    </submittedName>
</protein>
<keyword evidence="1" id="KW-0732">Signal</keyword>
<dbReference type="Gene3D" id="2.40.10.10">
    <property type="entry name" value="Trypsin-like serine proteases"/>
    <property type="match status" value="2"/>
</dbReference>
<evidence type="ECO:0000256" key="1">
    <source>
        <dbReference type="SAM" id="SignalP"/>
    </source>
</evidence>
<dbReference type="NCBIfam" id="TIGR03501">
    <property type="entry name" value="GlyGly_CTERM"/>
    <property type="match status" value="1"/>
</dbReference>
<feature type="signal peptide" evidence="1">
    <location>
        <begin position="1"/>
        <end position="19"/>
    </location>
</feature>
<reference evidence="3" key="1">
    <citation type="submission" date="2022-01" db="EMBL/GenBank/DDBJ databases">
        <title>Vibrio aestuarianus Clade A and Clade B isolates are associated with Pacific oyster (Crassostrea gigas) disease outbreaks across Ireland.</title>
        <authorList>
            <person name="Coyle N."/>
            <person name="O'Toole C."/>
            <person name="Thomas J.C.L."/>
            <person name="Ryder D."/>
            <person name="Cheslett D."/>
            <person name="Feist S."/>
            <person name="Bean T."/>
            <person name="Joseph A."/>
            <person name="Waina A."/>
            <person name="Feil E."/>
            <person name="Verner-Jeffreys D.W."/>
        </authorList>
    </citation>
    <scope>NUCLEOTIDE SEQUENCE</scope>
    <source>
        <strain evidence="3">S/17/14 A</strain>
    </source>
</reference>
<name>A0AA43FU21_VIBSP</name>
<dbReference type="GO" id="GO:0006508">
    <property type="term" value="P:proteolysis"/>
    <property type="evidence" value="ECO:0007669"/>
    <property type="project" value="InterPro"/>
</dbReference>
<dbReference type="SUPFAM" id="SSF50494">
    <property type="entry name" value="Trypsin-like serine proteases"/>
    <property type="match status" value="1"/>
</dbReference>
<sequence length="331" mass="35371">MKKTSAIFALSLLSSPVFAVTNGTNVDWQNDFDDMVKNNCTGMIVGRNQVLTAAHCTDLTSMTFADGTVINAVTRDDHPNYLYSSSGSQYDVSVWTLPQIPKTQDIHYFANLNTQTVAIGDAIKAFGFGGNNPLAYAELIVNKLPVPSSSVTDLKTTFESTAISGDLIQGDSGGVWMHNNNVVAINQAISSDRLSYATDLHQAKDFLLEKINSWHYPTVLKGTGTQTIKVQSLHQNSVVDSATSSGDVTITGGTCRTLPTINAFETCTYELDVTGTGQLHLSSDEVIDINPVTPTPVPPTPTPSSGGSGGSLGFFSLLGLAVFGRLRKRQV</sequence>
<dbReference type="InterPro" id="IPR020008">
    <property type="entry name" value="GlyGly_CTERM"/>
</dbReference>
<dbReference type="Pfam" id="PF00089">
    <property type="entry name" value="Trypsin"/>
    <property type="match status" value="1"/>
</dbReference>
<feature type="domain" description="Peptidase S1" evidence="2">
    <location>
        <begin position="27"/>
        <end position="191"/>
    </location>
</feature>
<organism evidence="3 4">
    <name type="scientific">Vibrio splendidus</name>
    <dbReference type="NCBI Taxonomy" id="29497"/>
    <lineage>
        <taxon>Bacteria</taxon>
        <taxon>Pseudomonadati</taxon>
        <taxon>Pseudomonadota</taxon>
        <taxon>Gammaproteobacteria</taxon>
        <taxon>Vibrionales</taxon>
        <taxon>Vibrionaceae</taxon>
        <taxon>Vibrio</taxon>
    </lineage>
</organism>
<dbReference type="RefSeq" id="WP_057623171.1">
    <property type="nucleotide sequence ID" value="NZ_JAKMYX010000004.1"/>
</dbReference>
<feature type="chain" id="PRO_5041211310" evidence="1">
    <location>
        <begin position="20"/>
        <end position="331"/>
    </location>
</feature>
<gene>
    <name evidence="3" type="ORF">L8R85_02420</name>
</gene>
<dbReference type="PROSITE" id="PS00134">
    <property type="entry name" value="TRYPSIN_HIS"/>
    <property type="match status" value="1"/>
</dbReference>
<evidence type="ECO:0000313" key="4">
    <source>
        <dbReference type="Proteomes" id="UP001159663"/>
    </source>
</evidence>
<dbReference type="GO" id="GO:0004252">
    <property type="term" value="F:serine-type endopeptidase activity"/>
    <property type="evidence" value="ECO:0007669"/>
    <property type="project" value="InterPro"/>
</dbReference>
<proteinExistence type="predicted"/>
<dbReference type="EMBL" id="JAKMYX010000004">
    <property type="protein sequence ID" value="MDH5919870.1"/>
    <property type="molecule type" value="Genomic_DNA"/>
</dbReference>
<evidence type="ECO:0000259" key="2">
    <source>
        <dbReference type="Pfam" id="PF00089"/>
    </source>
</evidence>
<dbReference type="InterPro" id="IPR043504">
    <property type="entry name" value="Peptidase_S1_PA_chymotrypsin"/>
</dbReference>
<accession>A0AA43FU21</accession>
<dbReference type="InterPro" id="IPR018114">
    <property type="entry name" value="TRYPSIN_HIS"/>
</dbReference>